<evidence type="ECO:0000313" key="5">
    <source>
        <dbReference type="Proteomes" id="UP000051260"/>
    </source>
</evidence>
<dbReference type="SMART" id="SM00257">
    <property type="entry name" value="LysM"/>
    <property type="match status" value="1"/>
</dbReference>
<dbReference type="RefSeq" id="WP_058280658.1">
    <property type="nucleotide sequence ID" value="NZ_CYUD01000002.1"/>
</dbReference>
<sequence length="467" mass="48531">MNAESGSGSSGTFTWGVIAGIAVLIGAGGLYLSGIFGGGPEETAPDAEVAVQTQEDSAKPAELPAEGSSTPTAEEEQGAKAPAAPPATEEAEPEAPAEEETAEAESPVKPLLDQIFIEPDGNTVLSGTAAPGSRVNVLLDGEPVHSFTVDPSGQFAAFLSVPFADTARGLTLETEGDQSVRSDDYVIAALPKPKAADDAVSATDTAEGATHEPEVADAADSDEPAASDTVNAGAQPIETTDAEVPSTDTIDVAQTETVGTDAPSIDEDAEPVAEDLAEETQDQQVAILRSGEDGVELVQGSTDQPEAADQVALDTIGYSDAGEVELTGRVPDGSAVRLYLDNRLVDDLSPADDGKWRSELDGVEPGVYTLRVDEIAPDGTVVSRLETPFKREATEVLRAVEAADTTEAASDAPPIRSVTVQKGDTLWAISRERFGDGILYVKLFEANRTAIRDPDLIYPGQIFTIPE</sequence>
<feature type="region of interest" description="Disordered" evidence="1">
    <location>
        <begin position="193"/>
        <end position="249"/>
    </location>
</feature>
<dbReference type="InterPro" id="IPR036779">
    <property type="entry name" value="LysM_dom_sf"/>
</dbReference>
<accession>A0A0P1I4Q7</accession>
<keyword evidence="2" id="KW-0472">Membrane</keyword>
<keyword evidence="2" id="KW-1133">Transmembrane helix</keyword>
<feature type="compositionally biased region" description="Acidic residues" evidence="1">
    <location>
        <begin position="215"/>
        <end position="225"/>
    </location>
</feature>
<dbReference type="PANTHER" id="PTHR34700:SF4">
    <property type="entry name" value="PHAGE-LIKE ELEMENT PBSX PROTEIN XKDP"/>
    <property type="match status" value="1"/>
</dbReference>
<name>A0A0P1I4Q7_9RHOB</name>
<reference evidence="5" key="1">
    <citation type="submission" date="2015-09" db="EMBL/GenBank/DDBJ databases">
        <authorList>
            <person name="Rodrigo-Torres L."/>
            <person name="Arahal D.R."/>
        </authorList>
    </citation>
    <scope>NUCLEOTIDE SEQUENCE [LARGE SCALE GENOMIC DNA]</scope>
    <source>
        <strain evidence="5">CECT 5091</strain>
    </source>
</reference>
<dbReference type="AlphaFoldDB" id="A0A0P1I4Q7"/>
<dbReference type="STRING" id="1715692.RUE5091_00901"/>
<dbReference type="SUPFAM" id="SSF54106">
    <property type="entry name" value="LysM domain"/>
    <property type="match status" value="1"/>
</dbReference>
<dbReference type="Gene3D" id="3.10.350.10">
    <property type="entry name" value="LysM domain"/>
    <property type="match status" value="1"/>
</dbReference>
<dbReference type="Gene3D" id="2.60.40.10">
    <property type="entry name" value="Immunoglobulins"/>
    <property type="match status" value="1"/>
</dbReference>
<proteinExistence type="predicted"/>
<evidence type="ECO:0000313" key="4">
    <source>
        <dbReference type="EMBL" id="CUJ89619.1"/>
    </source>
</evidence>
<dbReference type="CDD" id="cd00118">
    <property type="entry name" value="LysM"/>
    <property type="match status" value="1"/>
</dbReference>
<feature type="compositionally biased region" description="Low complexity" evidence="1">
    <location>
        <begin position="193"/>
        <end position="206"/>
    </location>
</feature>
<dbReference type="Proteomes" id="UP000051260">
    <property type="component" value="Unassembled WGS sequence"/>
</dbReference>
<organism evidence="4 5">
    <name type="scientific">Ruegeria denitrificans</name>
    <dbReference type="NCBI Taxonomy" id="1715692"/>
    <lineage>
        <taxon>Bacteria</taxon>
        <taxon>Pseudomonadati</taxon>
        <taxon>Pseudomonadota</taxon>
        <taxon>Alphaproteobacteria</taxon>
        <taxon>Rhodobacterales</taxon>
        <taxon>Roseobacteraceae</taxon>
        <taxon>Ruegeria</taxon>
    </lineage>
</organism>
<evidence type="ECO:0000256" key="1">
    <source>
        <dbReference type="SAM" id="MobiDB-lite"/>
    </source>
</evidence>
<dbReference type="InterPro" id="IPR052196">
    <property type="entry name" value="Bact_Kbp"/>
</dbReference>
<feature type="domain" description="LysM" evidence="3">
    <location>
        <begin position="416"/>
        <end position="465"/>
    </location>
</feature>
<dbReference type="InterPro" id="IPR013783">
    <property type="entry name" value="Ig-like_fold"/>
</dbReference>
<gene>
    <name evidence="4" type="ORF">RUE5091_00901</name>
</gene>
<dbReference type="PANTHER" id="PTHR34700">
    <property type="entry name" value="POTASSIUM BINDING PROTEIN KBP"/>
    <property type="match status" value="1"/>
</dbReference>
<dbReference type="OrthoDB" id="370541at2"/>
<feature type="compositionally biased region" description="Low complexity" evidence="1">
    <location>
        <begin position="79"/>
        <end position="88"/>
    </location>
</feature>
<feature type="region of interest" description="Disordered" evidence="1">
    <location>
        <begin position="38"/>
        <end position="108"/>
    </location>
</feature>
<evidence type="ECO:0000259" key="3">
    <source>
        <dbReference type="PROSITE" id="PS51782"/>
    </source>
</evidence>
<dbReference type="PROSITE" id="PS51782">
    <property type="entry name" value="LYSM"/>
    <property type="match status" value="1"/>
</dbReference>
<feature type="transmembrane region" description="Helical" evidence="2">
    <location>
        <begin position="12"/>
        <end position="32"/>
    </location>
</feature>
<evidence type="ECO:0000256" key="2">
    <source>
        <dbReference type="SAM" id="Phobius"/>
    </source>
</evidence>
<keyword evidence="5" id="KW-1185">Reference proteome</keyword>
<protein>
    <submittedName>
        <fullName evidence="4">LysM domain/BON superfamily protein</fullName>
    </submittedName>
</protein>
<dbReference type="InterPro" id="IPR018392">
    <property type="entry name" value="LysM"/>
</dbReference>
<dbReference type="Pfam" id="PF01476">
    <property type="entry name" value="LysM"/>
    <property type="match status" value="1"/>
</dbReference>
<feature type="compositionally biased region" description="Acidic residues" evidence="1">
    <location>
        <begin position="89"/>
        <end position="103"/>
    </location>
</feature>
<keyword evidence="2" id="KW-0812">Transmembrane</keyword>
<dbReference type="EMBL" id="CYUD01000002">
    <property type="protein sequence ID" value="CUJ89619.1"/>
    <property type="molecule type" value="Genomic_DNA"/>
</dbReference>